<dbReference type="Proteomes" id="UP001153069">
    <property type="component" value="Unassembled WGS sequence"/>
</dbReference>
<evidence type="ECO:0000313" key="2">
    <source>
        <dbReference type="EMBL" id="CAB9500774.1"/>
    </source>
</evidence>
<organism evidence="2 3">
    <name type="scientific">Seminavis robusta</name>
    <dbReference type="NCBI Taxonomy" id="568900"/>
    <lineage>
        <taxon>Eukaryota</taxon>
        <taxon>Sar</taxon>
        <taxon>Stramenopiles</taxon>
        <taxon>Ochrophyta</taxon>
        <taxon>Bacillariophyta</taxon>
        <taxon>Bacillariophyceae</taxon>
        <taxon>Bacillariophycidae</taxon>
        <taxon>Naviculales</taxon>
        <taxon>Naviculaceae</taxon>
        <taxon>Seminavis</taxon>
    </lineage>
</organism>
<evidence type="ECO:0000313" key="3">
    <source>
        <dbReference type="Proteomes" id="UP001153069"/>
    </source>
</evidence>
<name>A0A9N8DHD7_9STRA</name>
<dbReference type="AlphaFoldDB" id="A0A9N8DHD7"/>
<feature type="compositionally biased region" description="Basic residues" evidence="1">
    <location>
        <begin position="106"/>
        <end position="116"/>
    </location>
</feature>
<keyword evidence="3" id="KW-1185">Reference proteome</keyword>
<accession>A0A9N8DHD7</accession>
<proteinExistence type="predicted"/>
<dbReference type="EMBL" id="CAICTM010000090">
    <property type="protein sequence ID" value="CAB9500774.1"/>
    <property type="molecule type" value="Genomic_DNA"/>
</dbReference>
<feature type="region of interest" description="Disordered" evidence="1">
    <location>
        <begin position="105"/>
        <end position="138"/>
    </location>
</feature>
<comment type="caution">
    <text evidence="2">The sequence shown here is derived from an EMBL/GenBank/DDBJ whole genome shotgun (WGS) entry which is preliminary data.</text>
</comment>
<feature type="compositionally biased region" description="Acidic residues" evidence="1">
    <location>
        <begin position="53"/>
        <end position="62"/>
    </location>
</feature>
<reference evidence="2" key="1">
    <citation type="submission" date="2020-06" db="EMBL/GenBank/DDBJ databases">
        <authorList>
            <consortium name="Plant Systems Biology data submission"/>
        </authorList>
    </citation>
    <scope>NUCLEOTIDE SEQUENCE</scope>
    <source>
        <strain evidence="2">D6</strain>
    </source>
</reference>
<protein>
    <submittedName>
        <fullName evidence="2">Uncharacterized protein</fullName>
    </submittedName>
</protein>
<feature type="region of interest" description="Disordered" evidence="1">
    <location>
        <begin position="40"/>
        <end position="74"/>
    </location>
</feature>
<sequence>MSENNQVFLSGWIAADDAALIHEALHGAGYLIHQTGNVVTISRPPTPTIQDTSQEDGGDDASAESSKTPSVLEHVDSLHLEEDLSTDDDEKDIVQELQNCEITKPKTSRRAWKSRRAVPQSPPESPVDNFIESQDVFW</sequence>
<evidence type="ECO:0000256" key="1">
    <source>
        <dbReference type="SAM" id="MobiDB-lite"/>
    </source>
</evidence>
<gene>
    <name evidence="2" type="ORF">SEMRO_91_G047890.1</name>
</gene>